<dbReference type="GO" id="GO:0005829">
    <property type="term" value="C:cytosol"/>
    <property type="evidence" value="ECO:0007669"/>
    <property type="project" value="TreeGrafter"/>
</dbReference>
<dbReference type="AlphaFoldDB" id="A0A8H9KTK5"/>
<dbReference type="PANTHER" id="PTHR30296:SF0">
    <property type="entry name" value="LACTATE UTILIZATION PROTEIN A"/>
    <property type="match status" value="1"/>
</dbReference>
<evidence type="ECO:0000259" key="1">
    <source>
        <dbReference type="Pfam" id="PF02754"/>
    </source>
</evidence>
<protein>
    <submittedName>
        <fullName evidence="2">Lactate utilization protein A</fullName>
    </submittedName>
</protein>
<reference evidence="2" key="2">
    <citation type="submission" date="2020-09" db="EMBL/GenBank/DDBJ databases">
        <authorList>
            <person name="Sun Q."/>
            <person name="Zhou Y."/>
        </authorList>
    </citation>
    <scope>NUCLEOTIDE SEQUENCE</scope>
    <source>
        <strain evidence="2">CGMCC 1.15966</strain>
    </source>
</reference>
<dbReference type="Pfam" id="PF02754">
    <property type="entry name" value="CCG"/>
    <property type="match status" value="2"/>
</dbReference>
<feature type="domain" description="Cysteine-rich" evidence="1">
    <location>
        <begin position="4"/>
        <end position="84"/>
    </location>
</feature>
<organism evidence="2 3">
    <name type="scientific">Sphingobacterium cellulitidis</name>
    <dbReference type="NCBI Taxonomy" id="1768011"/>
    <lineage>
        <taxon>Bacteria</taxon>
        <taxon>Pseudomonadati</taxon>
        <taxon>Bacteroidota</taxon>
        <taxon>Sphingobacteriia</taxon>
        <taxon>Sphingobacteriales</taxon>
        <taxon>Sphingobacteriaceae</taxon>
        <taxon>Sphingobacterium</taxon>
    </lineage>
</organism>
<evidence type="ECO:0000313" key="3">
    <source>
        <dbReference type="Proteomes" id="UP000614460"/>
    </source>
</evidence>
<dbReference type="Proteomes" id="UP000614460">
    <property type="component" value="Unassembled WGS sequence"/>
</dbReference>
<feature type="domain" description="Cysteine-rich" evidence="1">
    <location>
        <begin position="133"/>
        <end position="217"/>
    </location>
</feature>
<dbReference type="InterPro" id="IPR004017">
    <property type="entry name" value="Cys_rich_dom"/>
</dbReference>
<dbReference type="EMBL" id="BMKM01000003">
    <property type="protein sequence ID" value="GGE20877.1"/>
    <property type="molecule type" value="Genomic_DNA"/>
</dbReference>
<comment type="caution">
    <text evidence="2">The sequence shown here is derived from an EMBL/GenBank/DDBJ whole genome shotgun (WGS) entry which is preliminary data.</text>
</comment>
<keyword evidence="3" id="KW-1185">Reference proteome</keyword>
<reference evidence="2" key="1">
    <citation type="journal article" date="2014" name="Int. J. Syst. Evol. Microbiol.">
        <title>Complete genome sequence of Corynebacterium casei LMG S-19264T (=DSM 44701T), isolated from a smear-ripened cheese.</title>
        <authorList>
            <consortium name="US DOE Joint Genome Institute (JGI-PGF)"/>
            <person name="Walter F."/>
            <person name="Albersmeier A."/>
            <person name="Kalinowski J."/>
            <person name="Ruckert C."/>
        </authorList>
    </citation>
    <scope>NUCLEOTIDE SEQUENCE</scope>
    <source>
        <strain evidence="2">CGMCC 1.15966</strain>
    </source>
</reference>
<gene>
    <name evidence="2" type="primary">lutA</name>
    <name evidence="2" type="ORF">GCM10011516_18170</name>
</gene>
<proteinExistence type="predicted"/>
<name>A0A8H9KTK5_9SPHI</name>
<dbReference type="GO" id="GO:0016491">
    <property type="term" value="F:oxidoreductase activity"/>
    <property type="evidence" value="ECO:0007669"/>
    <property type="project" value="UniProtKB-ARBA"/>
</dbReference>
<evidence type="ECO:0000313" key="2">
    <source>
        <dbReference type="EMBL" id="GGE20877.1"/>
    </source>
</evidence>
<sequence>MHKVELFIPCFIDQLYPETAFNTVKLLEKAGCKVVYNTDQTCCGQPAYNAGFWDDAKKIGQKFLNDFNDEHPIVSPSASCVGMVRGGYDDLFTNSIEHNKCRSIQRNIFEISDFLVNVLQKEYFGAELVGTAVYHDSCSALRECKIKEEPRRLLSHVGGLEIVEMRDQETCCGFGGTFAVKFEGISAAMAEQKVQNALNVKADYIISTDSSCLLQLQAYIEKNQLPIKTMHLVDVLTSGWANI</sequence>
<dbReference type="RefSeq" id="WP_094281802.1">
    <property type="nucleotide sequence ID" value="NZ_BMKM01000003.1"/>
</dbReference>
<dbReference type="PANTHER" id="PTHR30296">
    <property type="entry name" value="UNCHARACTERIZED PROTEIN YKGE"/>
    <property type="match status" value="1"/>
</dbReference>
<accession>A0A8H9KTK5</accession>